<evidence type="ECO:0000256" key="3">
    <source>
        <dbReference type="ARBA" id="ARBA00022833"/>
    </source>
</evidence>
<dbReference type="AlphaFoldDB" id="A0A8X7Y4D0"/>
<dbReference type="GO" id="GO:0008270">
    <property type="term" value="F:zinc ion binding"/>
    <property type="evidence" value="ECO:0007669"/>
    <property type="project" value="UniProtKB-KW"/>
</dbReference>
<comment type="caution">
    <text evidence="7">The sequence shown here is derived from an EMBL/GenBank/DDBJ whole genome shotgun (WGS) entry which is preliminary data.</text>
</comment>
<evidence type="ECO:0000256" key="1">
    <source>
        <dbReference type="ARBA" id="ARBA00022723"/>
    </source>
</evidence>
<dbReference type="PANTHER" id="PTHR46201">
    <property type="entry name" value="PHD FINGER PROTEIN MALE MEIOCYTE DEATH 1-RELATED"/>
    <property type="match status" value="1"/>
</dbReference>
<keyword evidence="1" id="KW-0479">Metal-binding</keyword>
<protein>
    <recommendedName>
        <fullName evidence="6">Zinc finger PHD-type domain-containing protein</fullName>
    </recommendedName>
</protein>
<dbReference type="InterPro" id="IPR001965">
    <property type="entry name" value="Znf_PHD"/>
</dbReference>
<feature type="domain" description="Zinc finger PHD-type" evidence="6">
    <location>
        <begin position="604"/>
        <end position="648"/>
    </location>
</feature>
<dbReference type="Pfam" id="PF25565">
    <property type="entry name" value="Ubiquitin_At1g33420"/>
    <property type="match status" value="1"/>
</dbReference>
<dbReference type="PANTHER" id="PTHR46201:SF9">
    <property type="entry name" value="PHD FINGER PROTEIN MALE MEIOCYTE DEATH 1"/>
    <property type="match status" value="1"/>
</dbReference>
<proteinExistence type="predicted"/>
<dbReference type="InterPro" id="IPR059080">
    <property type="entry name" value="WHD_PTC1"/>
</dbReference>
<keyword evidence="2" id="KW-0863">Zinc-finger</keyword>
<dbReference type="InterPro" id="IPR057765">
    <property type="entry name" value="MS1-like_ubiquitin"/>
</dbReference>
<reference evidence="7" key="1">
    <citation type="journal article" date="2020" name="bioRxiv">
        <title>Hybrid origin of Populus tomentosa Carr. identified through genome sequencing and phylogenomic analysis.</title>
        <authorList>
            <person name="An X."/>
            <person name="Gao K."/>
            <person name="Chen Z."/>
            <person name="Li J."/>
            <person name="Yang X."/>
            <person name="Yang X."/>
            <person name="Zhou J."/>
            <person name="Guo T."/>
            <person name="Zhao T."/>
            <person name="Huang S."/>
            <person name="Miao D."/>
            <person name="Khan W.U."/>
            <person name="Rao P."/>
            <person name="Ye M."/>
            <person name="Lei B."/>
            <person name="Liao W."/>
            <person name="Wang J."/>
            <person name="Ji L."/>
            <person name="Li Y."/>
            <person name="Guo B."/>
            <person name="Mustafa N.S."/>
            <person name="Li S."/>
            <person name="Yun Q."/>
            <person name="Keller S.R."/>
            <person name="Mao J."/>
            <person name="Zhang R."/>
            <person name="Strauss S.H."/>
        </authorList>
    </citation>
    <scope>NUCLEOTIDE SEQUENCE</scope>
    <source>
        <strain evidence="7">GM15</strain>
        <tissue evidence="7">Leaf</tissue>
    </source>
</reference>
<evidence type="ECO:0000256" key="5">
    <source>
        <dbReference type="ARBA" id="ARBA00023163"/>
    </source>
</evidence>
<evidence type="ECO:0000259" key="6">
    <source>
        <dbReference type="SMART" id="SM00249"/>
    </source>
</evidence>
<keyword evidence="8" id="KW-1185">Reference proteome</keyword>
<dbReference type="SMART" id="SM00249">
    <property type="entry name" value="PHD"/>
    <property type="match status" value="1"/>
</dbReference>
<organism evidence="7 8">
    <name type="scientific">Populus tomentosa</name>
    <name type="common">Chinese white poplar</name>
    <dbReference type="NCBI Taxonomy" id="118781"/>
    <lineage>
        <taxon>Eukaryota</taxon>
        <taxon>Viridiplantae</taxon>
        <taxon>Streptophyta</taxon>
        <taxon>Embryophyta</taxon>
        <taxon>Tracheophyta</taxon>
        <taxon>Spermatophyta</taxon>
        <taxon>Magnoliopsida</taxon>
        <taxon>eudicotyledons</taxon>
        <taxon>Gunneridae</taxon>
        <taxon>Pentapetalae</taxon>
        <taxon>rosids</taxon>
        <taxon>fabids</taxon>
        <taxon>Malpighiales</taxon>
        <taxon>Salicaceae</taxon>
        <taxon>Saliceae</taxon>
        <taxon>Populus</taxon>
    </lineage>
</organism>
<accession>A0A8X7Y4D0</accession>
<keyword evidence="5" id="KW-0804">Transcription</keyword>
<evidence type="ECO:0000313" key="7">
    <source>
        <dbReference type="EMBL" id="KAG6743280.1"/>
    </source>
</evidence>
<keyword evidence="3" id="KW-0862">Zinc</keyword>
<dbReference type="CDD" id="cd15556">
    <property type="entry name" value="PHD_MMD1_like"/>
    <property type="match status" value="1"/>
</dbReference>
<dbReference type="EMBL" id="JAAWWB010000033">
    <property type="protein sequence ID" value="KAG6743280.1"/>
    <property type="molecule type" value="Genomic_DNA"/>
</dbReference>
<keyword evidence="4" id="KW-0805">Transcription regulation</keyword>
<evidence type="ECO:0000256" key="2">
    <source>
        <dbReference type="ARBA" id="ARBA00022771"/>
    </source>
</evidence>
<dbReference type="Pfam" id="PF25874">
    <property type="entry name" value="WHD_plant_repro"/>
    <property type="match status" value="1"/>
</dbReference>
<gene>
    <name evidence="7" type="ORF">POTOM_054232</name>
</gene>
<evidence type="ECO:0000256" key="4">
    <source>
        <dbReference type="ARBA" id="ARBA00023015"/>
    </source>
</evidence>
<name>A0A8X7Y4D0_POPTO</name>
<dbReference type="Proteomes" id="UP000886885">
    <property type="component" value="Chromosome 17A"/>
</dbReference>
<dbReference type="InterPro" id="IPR058054">
    <property type="entry name" value="Znf_MS1-like"/>
</dbReference>
<dbReference type="OrthoDB" id="436852at2759"/>
<evidence type="ECO:0000313" key="8">
    <source>
        <dbReference type="Proteomes" id="UP000886885"/>
    </source>
</evidence>
<sequence>MSIPNLENCKKRKRWPKLFDFNTFCEPDCPINPRGPFRDNMRLFLQQCAEPEDYKVEGMSIWCTLLVIESKNFVVPLYTIEEDVKESVRPFCDLCRCNGWSHNSVSKRKYHIIIPVDSEWSQKLEDGVCDLQTHLLHGLIHCNGFGHLLCINGREGGSKYLCGREIMDLWDRICASLRTRKITVEDVSKKRSMDLRLLYGIAYGHPWFGRWGYKFCHGSFGVTEPIYFRAIEILSTMELEKIIQDFSDTSLSKSIKQIIHYYKDLSPTQLITFKDLLRFMLAIRSCPCVWKKQSMTATTTSKPPINIVLRRKPLIKEKCMKYRNFSSLVGTMDSRWPTRRLQYAAEVIVDALKAKKEDKHSQEGMTRQDVRDAARMHIGDTGLLDYVLKSMNNVVVGKYVVQRAVNPKTRILEYSIEEFGDGIIPVKSEPESETVPAQPLLPGADVNADVVFVYENVLFNYPESELVEVATQAILDSKHFVKEWPFRVENDQMLSFICQVMPTWNDLEAKFHRKAPPGEIIVLPLHASVLELKQEAESALRDTYCMLERFVVIEIEHMENLDDKDSLCKFVESGAEIFVKGYGMDINSQLRYEGGSDNWKVRCECGACDDDGERMVECDICEVWQHTRCNGIDDADTVPQLFICSGCCDSLMPGKTETHQRFESSDDLLMIPAAIGYGAEAAEPFYQAIGYGAEAAEPFYQVWKVYSSQPLVPGADIYADVVFLKMMNFSTTQNQKLVQSATQAI</sequence>